<organism evidence="1 2">
    <name type="scientific">Sphaerimonospora thailandensis</name>
    <dbReference type="NCBI Taxonomy" id="795644"/>
    <lineage>
        <taxon>Bacteria</taxon>
        <taxon>Bacillati</taxon>
        <taxon>Actinomycetota</taxon>
        <taxon>Actinomycetes</taxon>
        <taxon>Streptosporangiales</taxon>
        <taxon>Streptosporangiaceae</taxon>
        <taxon>Sphaerimonospora</taxon>
    </lineage>
</organism>
<proteinExistence type="predicted"/>
<dbReference type="Proteomes" id="UP000610966">
    <property type="component" value="Unassembled WGS sequence"/>
</dbReference>
<evidence type="ECO:0000313" key="2">
    <source>
        <dbReference type="Proteomes" id="UP000610966"/>
    </source>
</evidence>
<gene>
    <name evidence="1" type="ORF">Mth01_38120</name>
</gene>
<dbReference type="EMBL" id="BOOG01000036">
    <property type="protein sequence ID" value="GIH71559.1"/>
    <property type="molecule type" value="Genomic_DNA"/>
</dbReference>
<evidence type="ECO:0000313" key="1">
    <source>
        <dbReference type="EMBL" id="GIH71559.1"/>
    </source>
</evidence>
<dbReference type="AlphaFoldDB" id="A0A8J3RD02"/>
<accession>A0A8J3RD02</accession>
<comment type="caution">
    <text evidence="1">The sequence shown here is derived from an EMBL/GenBank/DDBJ whole genome shotgun (WGS) entry which is preliminary data.</text>
</comment>
<reference evidence="1" key="1">
    <citation type="submission" date="2021-01" db="EMBL/GenBank/DDBJ databases">
        <title>Whole genome shotgun sequence of Sphaerimonospora thailandensis NBRC 107569.</title>
        <authorList>
            <person name="Komaki H."/>
            <person name="Tamura T."/>
        </authorList>
    </citation>
    <scope>NUCLEOTIDE SEQUENCE</scope>
    <source>
        <strain evidence="1">NBRC 107569</strain>
    </source>
</reference>
<keyword evidence="2" id="KW-1185">Reference proteome</keyword>
<protein>
    <submittedName>
        <fullName evidence="1">Uncharacterized protein</fullName>
    </submittedName>
</protein>
<dbReference type="RefSeq" id="WP_204017255.1">
    <property type="nucleotide sequence ID" value="NZ_BOOG01000036.1"/>
</dbReference>
<sequence>MIITPLNGREAAERTVHALGLDETATDLFSTEALCASLRRAGSFLCPTTPGQLVEAVLEAVTALDASSSISRDLVAEQLDLLVSIGDLVELPRQGVRGGRQLYLGPPSYVTKAPGQYLLLGVRPNGASLVDESVGAKIQYESHTRSLQLDAKVAAARLDAVGLHEIRRANWLEHPRPHNAAAVVEAMRQRLDRAAESGQVAGLRIIGPEASVRYYRGRWRLPAASDSGDFVARRTQAYGADLWCLVRIKHGVPRALVDLPVDDPAAPGCDEAWRLQAAIDAVAGRPQLLRVRSAAKADGSPVLDLFGPVPGWAQRYLELVGIPVSRVRGALISYRVPMSVIGELLVFLADMLWIKEEGEIA</sequence>
<name>A0A8J3RD02_9ACTN</name>